<organism evidence="3 4">
    <name type="scientific">Micromonospora coriariae</name>
    <dbReference type="NCBI Taxonomy" id="285665"/>
    <lineage>
        <taxon>Bacteria</taxon>
        <taxon>Bacillati</taxon>
        <taxon>Actinomycetota</taxon>
        <taxon>Actinomycetes</taxon>
        <taxon>Micromonosporales</taxon>
        <taxon>Micromonosporaceae</taxon>
        <taxon>Micromonospora</taxon>
    </lineage>
</organism>
<protein>
    <submittedName>
        <fullName evidence="3">CHAT domain-containing protein</fullName>
    </submittedName>
</protein>
<evidence type="ECO:0000259" key="2">
    <source>
        <dbReference type="Pfam" id="PF12770"/>
    </source>
</evidence>
<dbReference type="EMBL" id="LT607412">
    <property type="protein sequence ID" value="SCF00947.1"/>
    <property type="molecule type" value="Genomic_DNA"/>
</dbReference>
<keyword evidence="4" id="KW-1185">Reference proteome</keyword>
<proteinExistence type="predicted"/>
<evidence type="ECO:0000313" key="4">
    <source>
        <dbReference type="Proteomes" id="UP000198243"/>
    </source>
</evidence>
<reference evidence="4" key="1">
    <citation type="submission" date="2016-06" db="EMBL/GenBank/DDBJ databases">
        <authorList>
            <person name="Varghese N."/>
            <person name="Submissions Spin"/>
        </authorList>
    </citation>
    <scope>NUCLEOTIDE SEQUENCE [LARGE SCALE GENOMIC DNA]</scope>
    <source>
        <strain evidence="4">DSM 44875</strain>
    </source>
</reference>
<evidence type="ECO:0000313" key="3">
    <source>
        <dbReference type="EMBL" id="SCF00947.1"/>
    </source>
</evidence>
<dbReference type="OrthoDB" id="3206999at2"/>
<gene>
    <name evidence="3" type="ORF">GA0070607_4351</name>
</gene>
<feature type="region of interest" description="Disordered" evidence="1">
    <location>
        <begin position="112"/>
        <end position="145"/>
    </location>
</feature>
<evidence type="ECO:0000256" key="1">
    <source>
        <dbReference type="SAM" id="MobiDB-lite"/>
    </source>
</evidence>
<sequence length="1329" mass="139876">MWRRFRSDPVSRLRERLDGFAATTDPRAVLDSGAIRDAEAVIDFVTATPTDGPLPEPVAEGFLLLARLRWYRYQLLPPGEDADDLGQAVRLTEFLLRFAPERVPPSLLALLHAHRPPPDSGRVPGPRVASDPTSAPTGADSARGGRTAGLVDGEAGALFVEAVMLMAAAENNRDYRGADRAAALLRRAVDGTPAGEPERLHYLSALGRVHRAQFQHLGRRRALPSAIEAHRESLESTPTDDPERPVRLFHLGNVLGDRYEVHGDPGDLDESITLLRDAARATGASASVRAMARANLGQRLRDRWRLRARPADLDEAIGSFAAARTGGDPRVAALHGTALAERFLRGRASTDRDAAIDAYRSALTGFGGLDPELAGIAQTGLATLLAERHQADAAPADLDAAIEAYRAAAAGSDSAHGGLDPDEIRHAVGGLLVTRYERRRRTDDITEAVRLLREGADAAGEPVQRARWLAELGYALGRGHADLGGVPALRAARDALTEAESLLPHADPLRHQVLNNLGETLRELSDQAGEPALLEQAAVALRAAVAAAAPDAAALPGYRSNLGLVLQALFASTQDLATLTEAIQVLAQVTEAAPPGHPDRLPALINYGSALNRRVELALDGALPAGGQPADHVRASPAGDADAAVTALREAAELAEREAEPTEYVQTHGTLALAHLLRHRLHDDPAGLDEAVRLLQRLSERQPLLGAERHRIHTNLGSALLLRYRARRDEADATAMLAANRAAVDALPAEHPARTMCLSNLATALEAVATPAALAEATDVLRAAAAVESAPSLLRARAANRYADHAAAAGDLPAALDGYATAIELIDLVAWHGMDPDDQARLLGLFPGLASAAAAVAIALDRPERAVELLEYGRGVLLTRAHDAGADLATLRARSPRLAARLTDLQATLDGFAALSPVGPDGPSGRAEQRYDLAVRRRDLLAEIRARPGFADFLRPPPFATLAQAAVGGPVALVNVAARRCDALVVADGQVTVVPLPELTLADLVTRTAGFLTAIAVLTGAAASDAPEPAAQRRRLAARTEVGQTLDWLWQVVAAPVLDAAPAPAPSGAVPAAEADRPRLWWCPTGLLTLLPLHAAGPLDGGDGVLDRVVPSYTASLRALAHARRGVPTRPEPVDSALVVGMPQTPGLADLPGVAREEEIVRRHLPRVRALLGPAATPAAVLAALPDQPVAHLSCHGTQDLSAPAWGRLTLAGGPLHVRDLWRPAGSPAALAVLSACETVRGGAALPDEALTLGTAFQLAGFRHVIGALWSISDALTVRLCADLYAGLAVPGGIAPDRAALALHQSVRRLRAALPDRPDTWAGYVHLGP</sequence>
<dbReference type="Gene3D" id="1.25.40.10">
    <property type="entry name" value="Tetratricopeptide repeat domain"/>
    <property type="match status" value="2"/>
</dbReference>
<dbReference type="Proteomes" id="UP000198243">
    <property type="component" value="Chromosome I"/>
</dbReference>
<name>A0A1C4WXF6_9ACTN</name>
<feature type="domain" description="CHAT" evidence="2">
    <location>
        <begin position="1045"/>
        <end position="1328"/>
    </location>
</feature>
<dbReference type="Pfam" id="PF12770">
    <property type="entry name" value="CHAT"/>
    <property type="match status" value="1"/>
</dbReference>
<accession>A0A1C4WXF6</accession>
<dbReference type="InterPro" id="IPR011990">
    <property type="entry name" value="TPR-like_helical_dom_sf"/>
</dbReference>
<dbReference type="RefSeq" id="WP_089019797.1">
    <property type="nucleotide sequence ID" value="NZ_LT607412.1"/>
</dbReference>
<dbReference type="InterPro" id="IPR024983">
    <property type="entry name" value="CHAT_dom"/>
</dbReference>